<dbReference type="AlphaFoldDB" id="A0A149VGM7"/>
<proteinExistence type="predicted"/>
<name>A0A149VGM7_9PROT</name>
<feature type="domain" description="Transposase DDE" evidence="1">
    <location>
        <begin position="16"/>
        <end position="71"/>
    </location>
</feature>
<accession>A0A149VGM7</accession>
<evidence type="ECO:0000313" key="3">
    <source>
        <dbReference type="Proteomes" id="UP000075538"/>
    </source>
</evidence>
<feature type="non-terminal residue" evidence="2">
    <location>
        <position position="1"/>
    </location>
</feature>
<dbReference type="RefSeq" id="WP_231866578.1">
    <property type="nucleotide sequence ID" value="NZ_LHZZ01000329.1"/>
</dbReference>
<dbReference type="PATRIC" id="fig|178901.15.peg.2658"/>
<comment type="caution">
    <text evidence="2">The sequence shown here is derived from an EMBL/GenBank/DDBJ whole genome shotgun (WGS) entry which is preliminary data.</text>
</comment>
<organism evidence="2 3">
    <name type="scientific">Acetobacter malorum</name>
    <dbReference type="NCBI Taxonomy" id="178901"/>
    <lineage>
        <taxon>Bacteria</taxon>
        <taxon>Pseudomonadati</taxon>
        <taxon>Pseudomonadota</taxon>
        <taxon>Alphaproteobacteria</taxon>
        <taxon>Acetobacterales</taxon>
        <taxon>Acetobacteraceae</taxon>
        <taxon>Acetobacter</taxon>
    </lineage>
</organism>
<dbReference type="EMBL" id="LHZZ01000329">
    <property type="protein sequence ID" value="KXV79316.1"/>
    <property type="molecule type" value="Genomic_DNA"/>
</dbReference>
<dbReference type="Pfam" id="PF13586">
    <property type="entry name" value="DDE_Tnp_1_2"/>
    <property type="match status" value="1"/>
</dbReference>
<gene>
    <name evidence="2" type="ORF">AD953_02645</name>
</gene>
<dbReference type="Proteomes" id="UP000075538">
    <property type="component" value="Unassembled WGS sequence"/>
</dbReference>
<protein>
    <recommendedName>
        <fullName evidence="1">Transposase DDE domain-containing protein</fullName>
    </recommendedName>
</protein>
<reference evidence="2 3" key="1">
    <citation type="submission" date="2015-06" db="EMBL/GenBank/DDBJ databases">
        <title>Improved classification and identification of acetic acid bacteria using matrix-assisted laser desorption/ionization time-of-flight mass spectrometry; Gluconobacter nephelii and Gluconobacter uchimurae are later heterotypic synonyms of Gluconobacter japonicus and Gluconobacter oxydans, respectively.</title>
        <authorList>
            <person name="Li L."/>
            <person name="Cleenwerck I."/>
            <person name="De Vuyst L."/>
            <person name="Vandamme P."/>
        </authorList>
    </citation>
    <scope>NUCLEOTIDE SEQUENCE [LARGE SCALE GENOMIC DNA]</scope>
    <source>
        <strain evidence="2 3">LMG 1604</strain>
    </source>
</reference>
<evidence type="ECO:0000259" key="1">
    <source>
        <dbReference type="Pfam" id="PF13586"/>
    </source>
</evidence>
<sequence length="72" mass="8650">RYPSRKVRKNPVLSENQQTQRKTDFALYRERNLVERFFNKLKQFRAIATRYDKLKSTFLAAVQFASIIILLN</sequence>
<dbReference type="InterPro" id="IPR025668">
    <property type="entry name" value="Tnp_DDE_dom"/>
</dbReference>
<evidence type="ECO:0000313" key="2">
    <source>
        <dbReference type="EMBL" id="KXV79316.1"/>
    </source>
</evidence>